<organism evidence="2 3">
    <name type="scientific">Pectobacterium odoriferum</name>
    <dbReference type="NCBI Taxonomy" id="78398"/>
    <lineage>
        <taxon>Bacteria</taxon>
        <taxon>Pseudomonadati</taxon>
        <taxon>Pseudomonadota</taxon>
        <taxon>Gammaproteobacteria</taxon>
        <taxon>Enterobacterales</taxon>
        <taxon>Pectobacteriaceae</taxon>
        <taxon>Pectobacterium</taxon>
    </lineage>
</organism>
<evidence type="ECO:0000313" key="2">
    <source>
        <dbReference type="EMBL" id="POE29198.1"/>
    </source>
</evidence>
<comment type="caution">
    <text evidence="2">The sequence shown here is derived from an EMBL/GenBank/DDBJ whole genome shotgun (WGS) entry which is preliminary data.</text>
</comment>
<feature type="chain" id="PRO_5044881005" evidence="1">
    <location>
        <begin position="31"/>
        <end position="129"/>
    </location>
</feature>
<protein>
    <submittedName>
        <fullName evidence="2">Uncharacterized protein</fullName>
    </submittedName>
</protein>
<dbReference type="Proteomes" id="UP000237274">
    <property type="component" value="Unassembled WGS sequence"/>
</dbReference>
<dbReference type="AlphaFoldDB" id="A0ABD6VVU9"/>
<feature type="signal peptide" evidence="1">
    <location>
        <begin position="1"/>
        <end position="30"/>
    </location>
</feature>
<dbReference type="EMBL" id="MTAO01000001">
    <property type="protein sequence ID" value="POE29198.1"/>
    <property type="molecule type" value="Genomic_DNA"/>
</dbReference>
<gene>
    <name evidence="2" type="ORF">BV926_02475</name>
</gene>
<proteinExistence type="predicted"/>
<sequence>MKKNINTLLQRSIAASAFLFLTFTADNAFAVDVKGKFNKGGVEFTYAEQKYGSGAGNRGIRIMAVTRDQTYKFSPNPHDDPWYNKNQEKFYRTAAEALADSYLASPQKIFPRYGFQSTINKIEYTYGER</sequence>
<accession>A0ABD6VVU9</accession>
<evidence type="ECO:0000313" key="3">
    <source>
        <dbReference type="Proteomes" id="UP000237274"/>
    </source>
</evidence>
<reference evidence="2 3" key="1">
    <citation type="submission" date="2017-01" db="EMBL/GenBank/DDBJ databases">
        <title>Comparative Genomics of 38 Pectobacterium strains comprising three species revealed the characteristics of Pectobacterium carotovorum.</title>
        <authorList>
            <person name="Xie H."/>
            <person name="Ma Y."/>
            <person name="Li X."/>
        </authorList>
    </citation>
    <scope>NUCLEOTIDE SEQUENCE [LARGE SCALE GENOMIC DNA]</scope>
    <source>
        <strain evidence="2 3">Q142</strain>
    </source>
</reference>
<dbReference type="RefSeq" id="WP_103161947.1">
    <property type="nucleotide sequence ID" value="NZ_MTAH01000003.1"/>
</dbReference>
<name>A0ABD6VVU9_9GAMM</name>
<keyword evidence="1" id="KW-0732">Signal</keyword>
<evidence type="ECO:0000256" key="1">
    <source>
        <dbReference type="SAM" id="SignalP"/>
    </source>
</evidence>